<proteinExistence type="predicted"/>
<dbReference type="AlphaFoldDB" id="A0A1I9GAE8"/>
<dbReference type="EMBL" id="LN860693">
    <property type="protein sequence ID" value="CDQ07582.1"/>
    <property type="molecule type" value="Genomic_DNA"/>
</dbReference>
<sequence length="224" mass="24716">MLQQTDFTTEGMKAELHREAGKACGEDRGMEVTSGSKHVLTFSISLDSETKEHVLLRKGGPKLGPHYNEGTEEEQSWVRPLKRQQIFVTLQDESSGTQLLSARTKSRNQEILAAVTGLFSADMQISFTGCTDTILLTACTKLLNHTAEALRLVCKTGTPPVLWDQPEGIPQVFPVQLQGLATCNWTFPVNGVPSETCHGHLRQSCSVKFPNTMMLLQDAADTWK</sequence>
<feature type="non-terminal residue" evidence="1">
    <location>
        <position position="224"/>
    </location>
</feature>
<reference evidence="1" key="1">
    <citation type="journal article" date="2007" name="Science">
        <title>Draft genome of the filarial nematode parasite Brugia malayi.</title>
        <authorList>
            <person name="Ghedin E."/>
            <person name="Wang S."/>
            <person name="Spiro D."/>
            <person name="Caler E."/>
            <person name="Zhao Q."/>
            <person name="Crabtree J."/>
            <person name="Allen J.E."/>
            <person name="Delcher A.L."/>
            <person name="Guiliano D.B."/>
            <person name="Miranda-Saavedra D."/>
            <person name="Angiuoli S.V."/>
            <person name="Creasy T."/>
            <person name="Amedeo P."/>
            <person name="Haas B."/>
            <person name="El-Sayed N.M."/>
            <person name="Wortman J.R."/>
            <person name="Feldblyum T."/>
            <person name="Tallon L."/>
            <person name="Schatz M."/>
            <person name="Shumway M."/>
            <person name="Koo H."/>
            <person name="Salzberg S.L."/>
            <person name="Schobel S."/>
            <person name="Pertea M."/>
            <person name="Pop M."/>
            <person name="White O."/>
            <person name="Barton G.J."/>
            <person name="Carlow C.K."/>
            <person name="Crawford M.J."/>
            <person name="Daub J."/>
            <person name="Dimmic M.W."/>
            <person name="Estes C.F."/>
            <person name="Foster J.M."/>
            <person name="Ganatra M."/>
            <person name="Gregory W.F."/>
            <person name="Johnson N.M."/>
            <person name="Jin J."/>
            <person name="Komuniecki R."/>
            <person name="Korf I."/>
            <person name="Kumar S."/>
            <person name="Laney S."/>
            <person name="Li B.W."/>
            <person name="Li W."/>
            <person name="Lindblom T.H."/>
            <person name="Lustigman S."/>
            <person name="Ma D."/>
            <person name="Maina C.V."/>
            <person name="Martin D.M."/>
            <person name="McCarter J.P."/>
            <person name="McReynolds L."/>
            <person name="Mitreva M."/>
            <person name="Nutman T.B."/>
            <person name="Parkinson J."/>
            <person name="Peregrin-Alvarez J.M."/>
            <person name="Poole C."/>
            <person name="Ren Q."/>
            <person name="Saunders L."/>
            <person name="Sluder A.E."/>
            <person name="Smith K."/>
            <person name="Stanke M."/>
            <person name="Unnasch T.R."/>
            <person name="Ware J."/>
            <person name="Wei A.D."/>
            <person name="Weil G."/>
            <person name="Williams D.J."/>
            <person name="Zhang Y."/>
            <person name="Williams S.A."/>
            <person name="Fraser-Liggett C."/>
            <person name="Slatko B."/>
            <person name="Blaxter M.L."/>
            <person name="Scott A.L."/>
        </authorList>
    </citation>
    <scope>NUCLEOTIDE SEQUENCE</scope>
    <source>
        <strain evidence="1">FR3</strain>
    </source>
</reference>
<gene>
    <name evidence="1" type="primary">Bm11912</name>
    <name evidence="1" type="ORF">BM_Bm11912</name>
</gene>
<accession>A0A1I9GAE8</accession>
<protein>
    <submittedName>
        <fullName evidence="1">Bm11912</fullName>
    </submittedName>
</protein>
<name>A0A1I9GAE8_BRUMA</name>
<organism evidence="1">
    <name type="scientific">Brugia malayi</name>
    <name type="common">Filarial nematode worm</name>
    <dbReference type="NCBI Taxonomy" id="6279"/>
    <lineage>
        <taxon>Eukaryota</taxon>
        <taxon>Metazoa</taxon>
        <taxon>Ecdysozoa</taxon>
        <taxon>Nematoda</taxon>
        <taxon>Chromadorea</taxon>
        <taxon>Rhabditida</taxon>
        <taxon>Spirurina</taxon>
        <taxon>Spiruromorpha</taxon>
        <taxon>Filarioidea</taxon>
        <taxon>Onchocercidae</taxon>
        <taxon>Brugia</taxon>
    </lineage>
</organism>
<evidence type="ECO:0000313" key="1">
    <source>
        <dbReference type="EMBL" id="CDQ07582.1"/>
    </source>
</evidence>
<reference evidence="1" key="2">
    <citation type="submission" date="2012-12" db="EMBL/GenBank/DDBJ databases">
        <authorList>
            <consortium name="WormBase Consortium"/>
            <person name="Ghedin E."/>
            <person name="Paulini M."/>
        </authorList>
    </citation>
    <scope>NUCLEOTIDE SEQUENCE</scope>
    <source>
        <strain evidence="1">FR3</strain>
    </source>
</reference>